<proteinExistence type="predicted"/>
<dbReference type="AlphaFoldDB" id="A0A1R2BMX4"/>
<reference evidence="2 3" key="1">
    <citation type="submission" date="2016-11" db="EMBL/GenBank/DDBJ databases">
        <title>The macronuclear genome of Stentor coeruleus: a giant cell with tiny introns.</title>
        <authorList>
            <person name="Slabodnick M."/>
            <person name="Ruby J.G."/>
            <person name="Reiff S.B."/>
            <person name="Swart E.C."/>
            <person name="Gosai S."/>
            <person name="Prabakaran S."/>
            <person name="Witkowska E."/>
            <person name="Larue G.E."/>
            <person name="Fisher S."/>
            <person name="Freeman R.M."/>
            <person name="Gunawardena J."/>
            <person name="Chu W."/>
            <person name="Stover N.A."/>
            <person name="Gregory B.D."/>
            <person name="Nowacki M."/>
            <person name="Derisi J."/>
            <person name="Roy S.W."/>
            <person name="Marshall W.F."/>
            <person name="Sood P."/>
        </authorList>
    </citation>
    <scope>NUCLEOTIDE SEQUENCE [LARGE SCALE GENOMIC DNA]</scope>
    <source>
        <strain evidence="2">WM001</strain>
    </source>
</reference>
<organism evidence="2 3">
    <name type="scientific">Stentor coeruleus</name>
    <dbReference type="NCBI Taxonomy" id="5963"/>
    <lineage>
        <taxon>Eukaryota</taxon>
        <taxon>Sar</taxon>
        <taxon>Alveolata</taxon>
        <taxon>Ciliophora</taxon>
        <taxon>Postciliodesmatophora</taxon>
        <taxon>Heterotrichea</taxon>
        <taxon>Heterotrichida</taxon>
        <taxon>Stentoridae</taxon>
        <taxon>Stentor</taxon>
    </lineage>
</organism>
<sequence>MDSKNEAFDVENDIKVTNVCCEGHGKLEKIIEEKEIVIRNLNAKLKKIAQDFNYNVQLIYERDREIDVLNEKIDKLIAVNREKDLEIFSLKGLHGKVKRLEYEKYLLNKRIESFLEYEQKPSVGDKKNPIQKLENFALVSEYRTPTHKKHSTYGFISNDMIEGKNSYADSIINKKRNESNFAPLTKLNLDLENRIRALEQEDNKNVKHHKRSNTESNQKVFDIFLTKEITVPKEKKINEIYKSSLPLKPEHKYRDKCEVKDLSLNLLTKDIEDLRNEFESSRIWLLTESGDESEQTKYGFTERILPTANKN</sequence>
<evidence type="ECO:0000313" key="3">
    <source>
        <dbReference type="Proteomes" id="UP000187209"/>
    </source>
</evidence>
<keyword evidence="3" id="KW-1185">Reference proteome</keyword>
<gene>
    <name evidence="2" type="ORF">SteCoe_22172</name>
</gene>
<evidence type="ECO:0000256" key="1">
    <source>
        <dbReference type="SAM" id="Coils"/>
    </source>
</evidence>
<accession>A0A1R2BMX4</accession>
<protein>
    <submittedName>
        <fullName evidence="2">Uncharacterized protein</fullName>
    </submittedName>
</protein>
<dbReference type="Proteomes" id="UP000187209">
    <property type="component" value="Unassembled WGS sequence"/>
</dbReference>
<name>A0A1R2BMX4_9CILI</name>
<dbReference type="EMBL" id="MPUH01000539">
    <property type="protein sequence ID" value="OMJ78106.1"/>
    <property type="molecule type" value="Genomic_DNA"/>
</dbReference>
<feature type="coiled-coil region" evidence="1">
    <location>
        <begin position="24"/>
        <end position="51"/>
    </location>
</feature>
<evidence type="ECO:0000313" key="2">
    <source>
        <dbReference type="EMBL" id="OMJ78106.1"/>
    </source>
</evidence>
<comment type="caution">
    <text evidence="2">The sequence shown here is derived from an EMBL/GenBank/DDBJ whole genome shotgun (WGS) entry which is preliminary data.</text>
</comment>
<dbReference type="OrthoDB" id="568502at2759"/>
<keyword evidence="1" id="KW-0175">Coiled coil</keyword>